<evidence type="ECO:0000256" key="1">
    <source>
        <dbReference type="SAM" id="Phobius"/>
    </source>
</evidence>
<feature type="transmembrane region" description="Helical" evidence="1">
    <location>
        <begin position="223"/>
        <end position="241"/>
    </location>
</feature>
<keyword evidence="1" id="KW-0812">Transmembrane</keyword>
<protein>
    <submittedName>
        <fullName evidence="2">Unannotated protein</fullName>
    </submittedName>
</protein>
<reference evidence="2" key="1">
    <citation type="submission" date="2020-05" db="EMBL/GenBank/DDBJ databases">
        <authorList>
            <person name="Chiriac C."/>
            <person name="Salcher M."/>
            <person name="Ghai R."/>
            <person name="Kavagutti S V."/>
        </authorList>
    </citation>
    <scope>NUCLEOTIDE SEQUENCE</scope>
</reference>
<evidence type="ECO:0000313" key="2">
    <source>
        <dbReference type="EMBL" id="CAB4571038.1"/>
    </source>
</evidence>
<dbReference type="AlphaFoldDB" id="A0A6J6ECT2"/>
<sequence length="281" mass="30572">MEINGNPISLRIIANDNLFDTSQSLKVEACQEITLQPGENLLRTAKGLDTGLDLDQLVLTTKTPFIAATYAPITVTSQERTRLTARIDIDAPRIVSFGQSINRGWKATLRTSHSTVDLGAPFVIQGYANGWLVPESGELILEWTPQRLVLGSLVLSLLCAAGLVVLALRRPRDGTPLNPKEHTLPGWLPSRLAVIATLGLVLAFAGILPAIVAGLFLFLPRRLSLYAIGALVAAIASIIIVQQTRYNYPATLDWPLRFADLTPLTWIAVALACINPLLRRN</sequence>
<gene>
    <name evidence="2" type="ORF">UFOPK1572_01363</name>
</gene>
<proteinExistence type="predicted"/>
<feature type="transmembrane region" description="Helical" evidence="1">
    <location>
        <begin position="148"/>
        <end position="168"/>
    </location>
</feature>
<keyword evidence="1" id="KW-1133">Transmembrane helix</keyword>
<feature type="transmembrane region" description="Helical" evidence="1">
    <location>
        <begin position="188"/>
        <end position="216"/>
    </location>
</feature>
<name>A0A6J6ECT2_9ZZZZ</name>
<accession>A0A6J6ECT2</accession>
<feature type="transmembrane region" description="Helical" evidence="1">
    <location>
        <begin position="261"/>
        <end position="278"/>
    </location>
</feature>
<dbReference type="EMBL" id="CAEZTC010000212">
    <property type="protein sequence ID" value="CAB4571038.1"/>
    <property type="molecule type" value="Genomic_DNA"/>
</dbReference>
<keyword evidence="1" id="KW-0472">Membrane</keyword>
<organism evidence="2">
    <name type="scientific">freshwater metagenome</name>
    <dbReference type="NCBI Taxonomy" id="449393"/>
    <lineage>
        <taxon>unclassified sequences</taxon>
        <taxon>metagenomes</taxon>
        <taxon>ecological metagenomes</taxon>
    </lineage>
</organism>